<dbReference type="InterPro" id="IPR012338">
    <property type="entry name" value="Beta-lactam/transpept-like"/>
</dbReference>
<evidence type="ECO:0000259" key="1">
    <source>
        <dbReference type="Pfam" id="PF13354"/>
    </source>
</evidence>
<keyword evidence="2" id="KW-0378">Hydrolase</keyword>
<feature type="domain" description="Beta-lactamase class A catalytic" evidence="1">
    <location>
        <begin position="41"/>
        <end position="239"/>
    </location>
</feature>
<name>A0ABS2GEL1_9FIRM</name>
<dbReference type="InterPro" id="IPR000871">
    <property type="entry name" value="Beta-lactam_class-A"/>
</dbReference>
<reference evidence="2 3" key="1">
    <citation type="journal article" date="2021" name="Sci. Rep.">
        <title>The distribution of antibiotic resistance genes in chicken gut microbiota commensals.</title>
        <authorList>
            <person name="Juricova H."/>
            <person name="Matiasovicova J."/>
            <person name="Kubasova T."/>
            <person name="Cejkova D."/>
            <person name="Rychlik I."/>
        </authorList>
    </citation>
    <scope>NUCLEOTIDE SEQUENCE [LARGE SCALE GENOMIC DNA]</scope>
    <source>
        <strain evidence="2 3">An537</strain>
    </source>
</reference>
<comment type="caution">
    <text evidence="2">The sequence shown here is derived from an EMBL/GenBank/DDBJ whole genome shotgun (WGS) entry which is preliminary data.</text>
</comment>
<accession>A0ABS2GEL1</accession>
<keyword evidence="3" id="KW-1185">Reference proteome</keyword>
<protein>
    <submittedName>
        <fullName evidence="2">Serine hydrolase</fullName>
    </submittedName>
</protein>
<gene>
    <name evidence="2" type="ORF">H6A01_00115</name>
</gene>
<evidence type="ECO:0000313" key="3">
    <source>
        <dbReference type="Proteomes" id="UP000707138"/>
    </source>
</evidence>
<dbReference type="EMBL" id="JACJLA010000001">
    <property type="protein sequence ID" value="MBM6911728.1"/>
    <property type="molecule type" value="Genomic_DNA"/>
</dbReference>
<dbReference type="RefSeq" id="WP_205087079.1">
    <property type="nucleotide sequence ID" value="NZ_JACJLA010000001.1"/>
</dbReference>
<proteinExistence type="predicted"/>
<dbReference type="Gene3D" id="3.40.710.10">
    <property type="entry name" value="DD-peptidase/beta-lactamase superfamily"/>
    <property type="match status" value="1"/>
</dbReference>
<dbReference type="Pfam" id="PF13354">
    <property type="entry name" value="Beta-lactamase2"/>
    <property type="match status" value="1"/>
</dbReference>
<dbReference type="PANTHER" id="PTHR35333">
    <property type="entry name" value="BETA-LACTAMASE"/>
    <property type="match status" value="1"/>
</dbReference>
<dbReference type="PANTHER" id="PTHR35333:SF3">
    <property type="entry name" value="BETA-LACTAMASE-TYPE TRANSPEPTIDASE FOLD CONTAINING PROTEIN"/>
    <property type="match status" value="1"/>
</dbReference>
<dbReference type="InterPro" id="IPR045155">
    <property type="entry name" value="Beta-lactam_cat"/>
</dbReference>
<evidence type="ECO:0000313" key="2">
    <source>
        <dbReference type="EMBL" id="MBM6911728.1"/>
    </source>
</evidence>
<sequence>MECMLAGKGLQTELDDIIKEYAPQATISYMVTIHDDEEPVRYVAARNEDTVHASASMIKILIMLSVFEAVSQQKLALTDQIALTATPRVEGGGALQELQGNHTFSVLELCRLMMVLSDNWATNLLIRTLGMTFINDTAKKYGAAKTSLKRYMMDTAAAARGEENVTTAYDMIVLLNAIFQIREQSVGGHEMWQILGRQQFRDKLPFHWGEEVPFHHKTGCLDRVEHDGGILPLMNGNFGLVVLISNMDNDEAIQLTARMGRCCKAFIEEKLPV</sequence>
<dbReference type="GO" id="GO:0016787">
    <property type="term" value="F:hydrolase activity"/>
    <property type="evidence" value="ECO:0007669"/>
    <property type="project" value="UniProtKB-KW"/>
</dbReference>
<organism evidence="2 3">
    <name type="scientific">Veillonella magna</name>
    <dbReference type="NCBI Taxonomy" id="464322"/>
    <lineage>
        <taxon>Bacteria</taxon>
        <taxon>Bacillati</taxon>
        <taxon>Bacillota</taxon>
        <taxon>Negativicutes</taxon>
        <taxon>Veillonellales</taxon>
        <taxon>Veillonellaceae</taxon>
        <taxon>Veillonella</taxon>
    </lineage>
</organism>
<dbReference type="Proteomes" id="UP000707138">
    <property type="component" value="Unassembled WGS sequence"/>
</dbReference>
<dbReference type="SUPFAM" id="SSF56601">
    <property type="entry name" value="beta-lactamase/transpeptidase-like"/>
    <property type="match status" value="1"/>
</dbReference>